<reference evidence="2" key="1">
    <citation type="journal article" date="2020" name="Nature">
        <title>Giant virus diversity and host interactions through global metagenomics.</title>
        <authorList>
            <person name="Schulz F."/>
            <person name="Roux S."/>
            <person name="Paez-Espino D."/>
            <person name="Jungbluth S."/>
            <person name="Walsh D.A."/>
            <person name="Denef V.J."/>
            <person name="McMahon K.D."/>
            <person name="Konstantinidis K.T."/>
            <person name="Eloe-Fadrosh E.A."/>
            <person name="Kyrpides N.C."/>
            <person name="Woyke T."/>
        </authorList>
    </citation>
    <scope>NUCLEOTIDE SEQUENCE</scope>
    <source>
        <strain evidence="2">GVMAG-S-3300013014-104</strain>
    </source>
</reference>
<sequence length="384" mass="44680">MVKILVFDTETTGLPPFQISEDKIPPIKNGNKWETYQEYTERLNEIRQASDLEKHYIENEPETLQNYKDTWAYIVQLSYIFFNTDNNETIVKDIYINIPEKFTTPEYLAQAHPITKLAIESGLQNGIERVNMDSAITQFMDYFNQSDVVTGHNVEFDMNMLLAECARTEQRDFFDHIITSRDKFYCTACKSINSVKICYTYNCKKTPPIFKMPRLNQAYFRMFGYAPKEEALHNALIDVVACLRVFYRLWFQGIHFDENYEVPVCGVGEPDIYILLKDLNPINPIVKIVNEFTPDGTNPEGVGEIGLKMCDLIDNDLLESQMTGRNIQEIRNENNANSRLGRYKRITGINYVSFPKKAGSKKRTKRRKTTKRKKSLKKNVKKTK</sequence>
<evidence type="ECO:0008006" key="3">
    <source>
        <dbReference type="Google" id="ProtNLM"/>
    </source>
</evidence>
<proteinExistence type="predicted"/>
<dbReference type="Gene3D" id="3.30.420.10">
    <property type="entry name" value="Ribonuclease H-like superfamily/Ribonuclease H"/>
    <property type="match status" value="1"/>
</dbReference>
<dbReference type="AlphaFoldDB" id="A0A6C0KSI4"/>
<dbReference type="InterPro" id="IPR036397">
    <property type="entry name" value="RNaseH_sf"/>
</dbReference>
<organism evidence="2">
    <name type="scientific">viral metagenome</name>
    <dbReference type="NCBI Taxonomy" id="1070528"/>
    <lineage>
        <taxon>unclassified sequences</taxon>
        <taxon>metagenomes</taxon>
        <taxon>organismal metagenomes</taxon>
    </lineage>
</organism>
<evidence type="ECO:0000313" key="2">
    <source>
        <dbReference type="EMBL" id="QHU19394.1"/>
    </source>
</evidence>
<feature type="compositionally biased region" description="Basic residues" evidence="1">
    <location>
        <begin position="358"/>
        <end position="384"/>
    </location>
</feature>
<dbReference type="GO" id="GO:0003676">
    <property type="term" value="F:nucleic acid binding"/>
    <property type="evidence" value="ECO:0007669"/>
    <property type="project" value="InterPro"/>
</dbReference>
<protein>
    <recommendedName>
        <fullName evidence="3">Exonuclease domain-containing protein</fullName>
    </recommendedName>
</protein>
<name>A0A6C0KSI4_9ZZZZ</name>
<dbReference type="InterPro" id="IPR012337">
    <property type="entry name" value="RNaseH-like_sf"/>
</dbReference>
<dbReference type="SUPFAM" id="SSF53098">
    <property type="entry name" value="Ribonuclease H-like"/>
    <property type="match status" value="1"/>
</dbReference>
<dbReference type="EMBL" id="MN740949">
    <property type="protein sequence ID" value="QHU19394.1"/>
    <property type="molecule type" value="Genomic_DNA"/>
</dbReference>
<evidence type="ECO:0000256" key="1">
    <source>
        <dbReference type="SAM" id="MobiDB-lite"/>
    </source>
</evidence>
<accession>A0A6C0KSI4</accession>
<feature type="region of interest" description="Disordered" evidence="1">
    <location>
        <begin position="356"/>
        <end position="384"/>
    </location>
</feature>